<dbReference type="Proteomes" id="UP000001549">
    <property type="component" value="Chromosome"/>
</dbReference>
<evidence type="ECO:0000313" key="2">
    <source>
        <dbReference type="Proteomes" id="UP000001549"/>
    </source>
</evidence>
<keyword evidence="2" id="KW-1185">Reference proteome</keyword>
<name>F8B4D0_9ACTN</name>
<dbReference type="HOGENOM" id="CLU_3381988_0_0_11"/>
<organism evidence="1 2">
    <name type="scientific">Candidatus Protofrankia datiscae</name>
    <dbReference type="NCBI Taxonomy" id="2716812"/>
    <lineage>
        <taxon>Bacteria</taxon>
        <taxon>Bacillati</taxon>
        <taxon>Actinomycetota</taxon>
        <taxon>Actinomycetes</taxon>
        <taxon>Frankiales</taxon>
        <taxon>Frankiaceae</taxon>
        <taxon>Protofrankia</taxon>
    </lineage>
</organism>
<gene>
    <name evidence="1" type="ordered locus">FsymDg_2190</name>
</gene>
<proteinExistence type="predicted"/>
<accession>F8B4D0</accession>
<dbReference type="AlphaFoldDB" id="F8B4D0"/>
<dbReference type="KEGG" id="fsy:FsymDg_2190"/>
<dbReference type="EMBL" id="CP002801">
    <property type="protein sequence ID" value="AEH09600.1"/>
    <property type="molecule type" value="Genomic_DNA"/>
</dbReference>
<sequence>MLSQLRLLPTGSTAAYHHRLGLCPDSGRIGGIS</sequence>
<reference evidence="1 2" key="1">
    <citation type="submission" date="2011-05" db="EMBL/GenBank/DDBJ databases">
        <title>Complete sequence of chromosome of Frankia symbiont of Datisca glomerata.</title>
        <authorList>
            <consortium name="US DOE Joint Genome Institute"/>
            <person name="Lucas S."/>
            <person name="Han J."/>
            <person name="Lapidus A."/>
            <person name="Cheng J.-F."/>
            <person name="Goodwin L."/>
            <person name="Pitluck S."/>
            <person name="Peters L."/>
            <person name="Mikhailova N."/>
            <person name="Chertkov O."/>
            <person name="Teshima H."/>
            <person name="Han C."/>
            <person name="Tapia R."/>
            <person name="Land M."/>
            <person name="Hauser L."/>
            <person name="Kyrpides N."/>
            <person name="Ivanova N."/>
            <person name="Pagani I."/>
            <person name="Berry A."/>
            <person name="Pawlowski K."/>
            <person name="Persson T."/>
            <person name="Vanden Heuvel B."/>
            <person name="Benson D."/>
            <person name="Woyke T."/>
        </authorList>
    </citation>
    <scope>NUCLEOTIDE SEQUENCE [LARGE SCALE GENOMIC DNA]</scope>
    <source>
        <strain evidence="2">4085684</strain>
    </source>
</reference>
<evidence type="ECO:0000313" key="1">
    <source>
        <dbReference type="EMBL" id="AEH09600.1"/>
    </source>
</evidence>
<protein>
    <submittedName>
        <fullName evidence="1">Uncharacterized protein</fullName>
    </submittedName>
</protein>